<dbReference type="AlphaFoldDB" id="W7IHZ8"/>
<feature type="compositionally biased region" description="Polar residues" evidence="1">
    <location>
        <begin position="286"/>
        <end position="295"/>
    </location>
</feature>
<sequence length="869" mass="96510">MDSSDSDLINLSLGLGASTNPSFNLSTSFPVIRPAPDYSAPDHHYIGAKGNFPYGRGSHNYSTNEIHTSNFPPPGSLAKFRLGDQDSWYGNFLDPRPSSFHDRAYGSRYAERLHLPQYKNKDSDFTTEEAAGQWFSGLERLHRDNLSRPGNFKAFLDCAMTIYKAGCLEEGHQPHLQLDRTDIARCFDAALAKRNCALRTGSELEVHTFPMYAQDADTRLFENQPYLASRSRSSSVDDTRRGRQRLRSPISEHPPQFPDLSELTKLSPVGLREQPARTPASGGSPIRTSQGGSTVKNRDPTDIISVEGHTADKVESFGIIPSPRLRTSGQVHPDLSDQTHSMLDEEELYKLKAGILRLLLLILNWRFGQHPDTGVNSRASEPPPEGSEGNASEGSSPPRETESGSSTGNDKSGGKRERGGDEEESNDGNDNDPTPPKKKRIFKGIQELWKNLACPFAKGQPDKYANCSLVNRKNLTGVREHLKRKHLDSIVPQKLKEARTWAEIFMHCNPNWPLSTHPIPSPNYNPYEVFKTSVNAHEQNQAWSTSRNLRPNITPTTSSPNSPLAGLQTSGITITADIGDTQLVIPDDLQDLDHQISLGLAASLPQVTQLGPIDDLPLHALFTGMSEFLQSLGTQPDPDRTSYPSEKPPEQILSSPSLASWSRSEAPTSPESSNRPSQCPLVCDGQEASLFNTLSLGTDIASTTSLGGTSGPGTVSSPPPSDEARDTPSPSLSDILDSPETFQHITPNETLLNEVETSKENEKDRSGKRYLLRVARNPSRRNCSSLESSGHKKFFFDNVKDFRHSFEKWMANQFTEPAFCWDDWEFENPLREERLPSQDELVNEMEFMMDAYRSDRTAFFLVPKRVEAH</sequence>
<gene>
    <name evidence="2" type="ORF">DRE_00230</name>
</gene>
<feature type="region of interest" description="Disordered" evidence="1">
    <location>
        <begin position="702"/>
        <end position="741"/>
    </location>
</feature>
<evidence type="ECO:0000256" key="1">
    <source>
        <dbReference type="SAM" id="MobiDB-lite"/>
    </source>
</evidence>
<protein>
    <submittedName>
        <fullName evidence="2">Uncharacterized protein</fullName>
    </submittedName>
</protein>
<keyword evidence="3" id="KW-1185">Reference proteome</keyword>
<dbReference type="Proteomes" id="UP000024837">
    <property type="component" value="Unassembled WGS sequence"/>
</dbReference>
<feature type="compositionally biased region" description="Polar residues" evidence="1">
    <location>
        <begin position="665"/>
        <end position="677"/>
    </location>
</feature>
<feature type="region of interest" description="Disordered" evidence="1">
    <location>
        <begin position="225"/>
        <end position="301"/>
    </location>
</feature>
<feature type="compositionally biased region" description="Low complexity" evidence="1">
    <location>
        <begin position="654"/>
        <end position="664"/>
    </location>
</feature>
<feature type="region of interest" description="Disordered" evidence="1">
    <location>
        <begin position="374"/>
        <end position="439"/>
    </location>
</feature>
<feature type="compositionally biased region" description="Low complexity" evidence="1">
    <location>
        <begin position="702"/>
        <end position="716"/>
    </location>
</feature>
<evidence type="ECO:0000313" key="2">
    <source>
        <dbReference type="EMBL" id="EWC48925.1"/>
    </source>
</evidence>
<feature type="compositionally biased region" description="Low complexity" evidence="1">
    <location>
        <begin position="728"/>
        <end position="739"/>
    </location>
</feature>
<evidence type="ECO:0000313" key="3">
    <source>
        <dbReference type="Proteomes" id="UP000024837"/>
    </source>
</evidence>
<accession>W7IHZ8</accession>
<reference evidence="2 3" key="1">
    <citation type="submission" date="2013-05" db="EMBL/GenBank/DDBJ databases">
        <title>Drechslerella stenobrocha genome reveals carnivorous origination and mechanical trapping mechanism of predatory fungi.</title>
        <authorList>
            <person name="Liu X."/>
            <person name="Zhang W."/>
            <person name="Liu K."/>
        </authorList>
    </citation>
    <scope>NUCLEOTIDE SEQUENCE [LARGE SCALE GENOMIC DNA]</scope>
    <source>
        <strain evidence="2 3">248</strain>
    </source>
</reference>
<feature type="region of interest" description="Disordered" evidence="1">
    <location>
        <begin position="543"/>
        <end position="566"/>
    </location>
</feature>
<name>W7IHZ8_9PEZI</name>
<feature type="region of interest" description="Disordered" evidence="1">
    <location>
        <begin position="630"/>
        <end position="681"/>
    </location>
</feature>
<proteinExistence type="predicted"/>
<organism evidence="2 3">
    <name type="scientific">Drechslerella stenobrocha 248</name>
    <dbReference type="NCBI Taxonomy" id="1043628"/>
    <lineage>
        <taxon>Eukaryota</taxon>
        <taxon>Fungi</taxon>
        <taxon>Dikarya</taxon>
        <taxon>Ascomycota</taxon>
        <taxon>Pezizomycotina</taxon>
        <taxon>Orbiliomycetes</taxon>
        <taxon>Orbiliales</taxon>
        <taxon>Orbiliaceae</taxon>
        <taxon>Drechslerella</taxon>
    </lineage>
</organism>
<dbReference type="OrthoDB" id="5429410at2759"/>
<dbReference type="EMBL" id="KI966371">
    <property type="protein sequence ID" value="EWC48925.1"/>
    <property type="molecule type" value="Genomic_DNA"/>
</dbReference>
<feature type="compositionally biased region" description="Acidic residues" evidence="1">
    <location>
        <begin position="420"/>
        <end position="430"/>
    </location>
</feature>
<feature type="compositionally biased region" description="Low complexity" evidence="1">
    <location>
        <begin position="386"/>
        <end position="398"/>
    </location>
</feature>
<dbReference type="HOGENOM" id="CLU_330096_0_0_1"/>